<dbReference type="Proteomes" id="UP000516370">
    <property type="component" value="Chromosome"/>
</dbReference>
<accession>A0A7H1J1A6</accession>
<evidence type="ECO:0000313" key="2">
    <source>
        <dbReference type="Proteomes" id="UP000516370"/>
    </source>
</evidence>
<reference evidence="1 2" key="1">
    <citation type="submission" date="2020-09" db="EMBL/GenBank/DDBJ databases">
        <title>Complete genome sequence of an Arctic sea ice bacterium Marinomonas arctica BSI20414.</title>
        <authorList>
            <person name="Liao L."/>
            <person name="Chen B."/>
        </authorList>
    </citation>
    <scope>NUCLEOTIDE SEQUENCE [LARGE SCALE GENOMIC DNA]</scope>
    <source>
        <strain evidence="1 2">BSI20414</strain>
    </source>
</reference>
<sequence>MNELRILVARLGWPCPSTRWWTIQELSAFLGDSTTKLSTEEVLLHQLSSCKLEIEVVEILFIFWIAKQEYHNLPPKNLVDSIHKHSILSDWILFRITERTISVDCNLKVVPKDFEIPTDFKKVQGIDIPNVYLATMRRLGEVSSLPFVEQMAYEWSMSASLYPESPYQGDLAYFRRSLGDGFTGSYSARTSKRCISAYLRTLAVAKELWQMPLGLTNSYALNALPINPTFAFLKSQRPDWFPEKKDFLGDNESINLSLTSMIESIESQRQGDELIAFHSPVNVSPELCVELSLVLWSQELSFELDEANILGYIDEYMAVEPLLTSSNRSPLDTVTLIHPPTFKELMEPNIKAWPLARALDFNRMGYLQHDLYPSRLFSPTLPGLFEASIRPRNGHLDVEVGDQVVSELYYWNAGWGNIRPIQLGGNCGTALISRGKEYRKTGDSTQKTLKYFYHWQVRKLQRENTYDEFSETVRAGVMYV</sequence>
<proteinExistence type="predicted"/>
<name>A0A7H1J1A6_9GAMM</name>
<dbReference type="AlphaFoldDB" id="A0A7H1J1A6"/>
<dbReference type="OrthoDB" id="8878886at2"/>
<gene>
    <name evidence="1" type="ORF">IBG28_10965</name>
</gene>
<organism evidence="1 2">
    <name type="scientific">Marinomonas arctica</name>
    <dbReference type="NCBI Taxonomy" id="383750"/>
    <lineage>
        <taxon>Bacteria</taxon>
        <taxon>Pseudomonadati</taxon>
        <taxon>Pseudomonadota</taxon>
        <taxon>Gammaproteobacteria</taxon>
        <taxon>Oceanospirillales</taxon>
        <taxon>Oceanospirillaceae</taxon>
        <taxon>Marinomonas</taxon>
    </lineage>
</organism>
<dbReference type="EMBL" id="CP061081">
    <property type="protein sequence ID" value="QNT04272.1"/>
    <property type="molecule type" value="Genomic_DNA"/>
</dbReference>
<keyword evidence="2" id="KW-1185">Reference proteome</keyword>
<evidence type="ECO:0000313" key="1">
    <source>
        <dbReference type="EMBL" id="QNT04272.1"/>
    </source>
</evidence>
<dbReference type="RefSeq" id="WP_111609134.1">
    <property type="nucleotide sequence ID" value="NZ_BMLJ01000030.1"/>
</dbReference>
<protein>
    <submittedName>
        <fullName evidence="1">Multidrug DMT transporter permease</fullName>
    </submittedName>
</protein>
<dbReference type="KEGG" id="mard:IBG28_10965"/>